<dbReference type="InterPro" id="IPR011009">
    <property type="entry name" value="Kinase-like_dom_sf"/>
</dbReference>
<dbReference type="EMBL" id="NMUH01001704">
    <property type="protein sequence ID" value="MQL94694.1"/>
    <property type="molecule type" value="Genomic_DNA"/>
</dbReference>
<evidence type="ECO:0000313" key="2">
    <source>
        <dbReference type="Proteomes" id="UP000652761"/>
    </source>
</evidence>
<dbReference type="AlphaFoldDB" id="A0A843VNH0"/>
<name>A0A843VNH0_COLES</name>
<keyword evidence="2" id="KW-1185">Reference proteome</keyword>
<comment type="caution">
    <text evidence="1">The sequence shown here is derived from an EMBL/GenBank/DDBJ whole genome shotgun (WGS) entry which is preliminary data.</text>
</comment>
<sequence>MCCAGLVAPWESSSSLSPTSPCSSVDDDGVALTRFPYAELMRAINNFDTHRKLGQGGFGVVYRRVLQDIETFSSYPSGLRLVGNGSRFRLLVGNW</sequence>
<dbReference type="SUPFAM" id="SSF56112">
    <property type="entry name" value="Protein kinase-like (PK-like)"/>
    <property type="match status" value="1"/>
</dbReference>
<gene>
    <name evidence="1" type="ORF">Taro_027356</name>
</gene>
<dbReference type="OrthoDB" id="694256at2759"/>
<evidence type="ECO:0000313" key="1">
    <source>
        <dbReference type="EMBL" id="MQL94694.1"/>
    </source>
</evidence>
<reference evidence="1" key="1">
    <citation type="submission" date="2017-07" db="EMBL/GenBank/DDBJ databases">
        <title>Taro Niue Genome Assembly and Annotation.</title>
        <authorList>
            <person name="Atibalentja N."/>
            <person name="Keating K."/>
            <person name="Fields C.J."/>
        </authorList>
    </citation>
    <scope>NUCLEOTIDE SEQUENCE</scope>
    <source>
        <strain evidence="1">Niue_2</strain>
        <tissue evidence="1">Leaf</tissue>
    </source>
</reference>
<proteinExistence type="predicted"/>
<organism evidence="1 2">
    <name type="scientific">Colocasia esculenta</name>
    <name type="common">Wild taro</name>
    <name type="synonym">Arum esculentum</name>
    <dbReference type="NCBI Taxonomy" id="4460"/>
    <lineage>
        <taxon>Eukaryota</taxon>
        <taxon>Viridiplantae</taxon>
        <taxon>Streptophyta</taxon>
        <taxon>Embryophyta</taxon>
        <taxon>Tracheophyta</taxon>
        <taxon>Spermatophyta</taxon>
        <taxon>Magnoliopsida</taxon>
        <taxon>Liliopsida</taxon>
        <taxon>Araceae</taxon>
        <taxon>Aroideae</taxon>
        <taxon>Colocasieae</taxon>
        <taxon>Colocasia</taxon>
    </lineage>
</organism>
<accession>A0A843VNH0</accession>
<protein>
    <submittedName>
        <fullName evidence="1">Uncharacterized protein</fullName>
    </submittedName>
</protein>
<dbReference type="Proteomes" id="UP000652761">
    <property type="component" value="Unassembled WGS sequence"/>
</dbReference>
<dbReference type="Gene3D" id="3.30.200.20">
    <property type="entry name" value="Phosphorylase Kinase, domain 1"/>
    <property type="match status" value="1"/>
</dbReference>